<accession>A0A8S3B568</accession>
<dbReference type="InterPro" id="IPR046347">
    <property type="entry name" value="bZIP_sf"/>
</dbReference>
<evidence type="ECO:0000313" key="8">
    <source>
        <dbReference type="EMBL" id="CAF4744989.1"/>
    </source>
</evidence>
<dbReference type="Gene3D" id="1.20.5.170">
    <property type="match status" value="1"/>
</dbReference>
<dbReference type="GO" id="GO:0007623">
    <property type="term" value="P:circadian rhythm"/>
    <property type="evidence" value="ECO:0007669"/>
    <property type="project" value="TreeGrafter"/>
</dbReference>
<feature type="compositionally biased region" description="Polar residues" evidence="6">
    <location>
        <begin position="33"/>
        <end position="44"/>
    </location>
</feature>
<keyword evidence="5" id="KW-0539">Nucleus</keyword>
<dbReference type="PANTHER" id="PTHR15284:SF0">
    <property type="entry name" value="GH23983P"/>
    <property type="match status" value="1"/>
</dbReference>
<evidence type="ECO:0000256" key="6">
    <source>
        <dbReference type="SAM" id="MobiDB-lite"/>
    </source>
</evidence>
<dbReference type="Pfam" id="PF07716">
    <property type="entry name" value="bZIP_2"/>
    <property type="match status" value="1"/>
</dbReference>
<evidence type="ECO:0000256" key="2">
    <source>
        <dbReference type="ARBA" id="ARBA00023015"/>
    </source>
</evidence>
<evidence type="ECO:0000256" key="5">
    <source>
        <dbReference type="ARBA" id="ARBA00023242"/>
    </source>
</evidence>
<keyword evidence="2" id="KW-0805">Transcription regulation</keyword>
<dbReference type="InterPro" id="IPR004827">
    <property type="entry name" value="bZIP"/>
</dbReference>
<dbReference type="FunFam" id="1.20.5.170:FF:000025">
    <property type="entry name" value="nuclear factor interleukin-3-regulated protein-like"/>
    <property type="match status" value="1"/>
</dbReference>
<evidence type="ECO:0000313" key="9">
    <source>
        <dbReference type="Proteomes" id="UP000681967"/>
    </source>
</evidence>
<name>A0A8S3B568_9BILA</name>
<dbReference type="PROSITE" id="PS50217">
    <property type="entry name" value="BZIP"/>
    <property type="match status" value="1"/>
</dbReference>
<dbReference type="Proteomes" id="UP000681967">
    <property type="component" value="Unassembled WGS sequence"/>
</dbReference>
<feature type="domain" description="BZIP" evidence="7">
    <location>
        <begin position="30"/>
        <end position="80"/>
    </location>
</feature>
<dbReference type="GO" id="GO:0005634">
    <property type="term" value="C:nucleus"/>
    <property type="evidence" value="ECO:0007669"/>
    <property type="project" value="TreeGrafter"/>
</dbReference>
<dbReference type="AlphaFoldDB" id="A0A8S3B568"/>
<dbReference type="EMBL" id="CAJOBH010128331">
    <property type="protein sequence ID" value="CAF4744989.1"/>
    <property type="molecule type" value="Genomic_DNA"/>
</dbReference>
<dbReference type="PROSITE" id="PS00036">
    <property type="entry name" value="BZIP_BASIC"/>
    <property type="match status" value="1"/>
</dbReference>
<dbReference type="PANTHER" id="PTHR15284">
    <property type="entry name" value="NUCLEAR FACTOR INTERLEUKIN-3-REGULATED PROTEIN"/>
    <property type="match status" value="1"/>
</dbReference>
<comment type="similarity">
    <text evidence="1">Belongs to the bZIP family. NFIL3 subfamily.</text>
</comment>
<sequence>SPDVQKKEYTLLNNKSRRKKRDFIPDDKKDPTYWSQRSKNNLSAKRSRVKRRMNDLVLETKLTQLNNENQILRAKIDMLA</sequence>
<feature type="region of interest" description="Disordered" evidence="6">
    <location>
        <begin position="1"/>
        <end position="48"/>
    </location>
</feature>
<dbReference type="GO" id="GO:0003677">
    <property type="term" value="F:DNA binding"/>
    <property type="evidence" value="ECO:0007669"/>
    <property type="project" value="UniProtKB-KW"/>
</dbReference>
<feature type="non-terminal residue" evidence="8">
    <location>
        <position position="1"/>
    </location>
</feature>
<organism evidence="8 9">
    <name type="scientific">Rotaria magnacalcarata</name>
    <dbReference type="NCBI Taxonomy" id="392030"/>
    <lineage>
        <taxon>Eukaryota</taxon>
        <taxon>Metazoa</taxon>
        <taxon>Spiralia</taxon>
        <taxon>Gnathifera</taxon>
        <taxon>Rotifera</taxon>
        <taxon>Eurotatoria</taxon>
        <taxon>Bdelloidea</taxon>
        <taxon>Philodinida</taxon>
        <taxon>Philodinidae</taxon>
        <taxon>Rotaria</taxon>
    </lineage>
</organism>
<protein>
    <recommendedName>
        <fullName evidence="7">BZIP domain-containing protein</fullName>
    </recommendedName>
</protein>
<feature type="non-terminal residue" evidence="8">
    <location>
        <position position="80"/>
    </location>
</feature>
<dbReference type="SUPFAM" id="SSF57959">
    <property type="entry name" value="Leucine zipper domain"/>
    <property type="match status" value="1"/>
</dbReference>
<evidence type="ECO:0000259" key="7">
    <source>
        <dbReference type="PROSITE" id="PS50217"/>
    </source>
</evidence>
<feature type="compositionally biased region" description="Basic and acidic residues" evidence="6">
    <location>
        <begin position="22"/>
        <end position="31"/>
    </location>
</feature>
<dbReference type="GO" id="GO:0003700">
    <property type="term" value="F:DNA-binding transcription factor activity"/>
    <property type="evidence" value="ECO:0007669"/>
    <property type="project" value="InterPro"/>
</dbReference>
<dbReference type="InterPro" id="IPR047229">
    <property type="entry name" value="NFIL3-like"/>
</dbReference>
<keyword evidence="3" id="KW-0238">DNA-binding</keyword>
<gene>
    <name evidence="8" type="ORF">BYL167_LOCUS45861</name>
</gene>
<evidence type="ECO:0000256" key="3">
    <source>
        <dbReference type="ARBA" id="ARBA00023125"/>
    </source>
</evidence>
<keyword evidence="4" id="KW-0804">Transcription</keyword>
<evidence type="ECO:0000256" key="1">
    <source>
        <dbReference type="ARBA" id="ARBA00006079"/>
    </source>
</evidence>
<reference evidence="8" key="1">
    <citation type="submission" date="2021-02" db="EMBL/GenBank/DDBJ databases">
        <authorList>
            <person name="Nowell W R."/>
        </authorList>
    </citation>
    <scope>NUCLEOTIDE SEQUENCE</scope>
</reference>
<comment type="caution">
    <text evidence="8">The sequence shown here is derived from an EMBL/GenBank/DDBJ whole genome shotgun (WGS) entry which is preliminary data.</text>
</comment>
<evidence type="ECO:0000256" key="4">
    <source>
        <dbReference type="ARBA" id="ARBA00023163"/>
    </source>
</evidence>
<proteinExistence type="inferred from homology"/>